<reference evidence="2" key="1">
    <citation type="submission" date="2020-08" db="EMBL/GenBank/DDBJ databases">
        <title>Multicomponent nature underlies the extraordinary mechanical properties of spider dragline silk.</title>
        <authorList>
            <person name="Kono N."/>
            <person name="Nakamura H."/>
            <person name="Mori M."/>
            <person name="Yoshida Y."/>
            <person name="Ohtoshi R."/>
            <person name="Malay A.D."/>
            <person name="Moran D.A.P."/>
            <person name="Tomita M."/>
            <person name="Numata K."/>
            <person name="Arakawa K."/>
        </authorList>
    </citation>
    <scope>NUCLEOTIDE SEQUENCE</scope>
</reference>
<evidence type="ECO:0000313" key="3">
    <source>
        <dbReference type="Proteomes" id="UP000887159"/>
    </source>
</evidence>
<dbReference type="AlphaFoldDB" id="A0A8X6VDK0"/>
<proteinExistence type="predicted"/>
<organism evidence="2 3">
    <name type="scientific">Trichonephila clavipes</name>
    <name type="common">Golden silk orbweaver</name>
    <name type="synonym">Nephila clavipes</name>
    <dbReference type="NCBI Taxonomy" id="2585209"/>
    <lineage>
        <taxon>Eukaryota</taxon>
        <taxon>Metazoa</taxon>
        <taxon>Ecdysozoa</taxon>
        <taxon>Arthropoda</taxon>
        <taxon>Chelicerata</taxon>
        <taxon>Arachnida</taxon>
        <taxon>Araneae</taxon>
        <taxon>Araneomorphae</taxon>
        <taxon>Entelegynae</taxon>
        <taxon>Araneoidea</taxon>
        <taxon>Nephilidae</taxon>
        <taxon>Trichonephila</taxon>
    </lineage>
</organism>
<name>A0A8X6VDK0_TRICX</name>
<protein>
    <recommendedName>
        <fullName evidence="4">Secreted protein</fullName>
    </recommendedName>
</protein>
<accession>A0A8X6VDK0</accession>
<keyword evidence="1" id="KW-0732">Signal</keyword>
<evidence type="ECO:0008006" key="4">
    <source>
        <dbReference type="Google" id="ProtNLM"/>
    </source>
</evidence>
<feature type="signal peptide" evidence="1">
    <location>
        <begin position="1"/>
        <end position="23"/>
    </location>
</feature>
<dbReference type="Proteomes" id="UP000887159">
    <property type="component" value="Unassembled WGS sequence"/>
</dbReference>
<feature type="chain" id="PRO_5036468935" description="Secreted protein" evidence="1">
    <location>
        <begin position="24"/>
        <end position="92"/>
    </location>
</feature>
<evidence type="ECO:0000313" key="2">
    <source>
        <dbReference type="EMBL" id="GFY08674.1"/>
    </source>
</evidence>
<dbReference type="EMBL" id="BMAU01021282">
    <property type="protein sequence ID" value="GFY08674.1"/>
    <property type="molecule type" value="Genomic_DNA"/>
</dbReference>
<sequence>MINNFAACMAWLVCHWSTAPKLAVSTLTAVTKSPLVAEQCYVNIQSMNRPWPKSVDFHDALNLQLPCRLIIRHSKVPQSVHVWLGLTGGYIL</sequence>
<keyword evidence="3" id="KW-1185">Reference proteome</keyword>
<evidence type="ECO:0000256" key="1">
    <source>
        <dbReference type="SAM" id="SignalP"/>
    </source>
</evidence>
<gene>
    <name evidence="2" type="ORF">TNCV_811071</name>
</gene>
<comment type="caution">
    <text evidence="2">The sequence shown here is derived from an EMBL/GenBank/DDBJ whole genome shotgun (WGS) entry which is preliminary data.</text>
</comment>